<sequence>MLSVTNELNTWIDMQNPAQHVQQWIPIWHHFGFRGPVKFRYGSKVFQCLMTNHEIETAGEAETAAKRVTSEAHKTRRDCKCCDCRVDRMQKNCKNPHKCALAAKVVLDFLTDKWGPRRPDTAEDMGLTEEEREQNLIAREENGMIHFDPGIDNDNTLTEGVKIF</sequence>
<comment type="caution">
    <text evidence="1">The sequence shown here is derived from an EMBL/GenBank/DDBJ whole genome shotgun (WGS) entry which is preliminary data.</text>
</comment>
<name>A0AA39NWH5_9AGAR</name>
<protein>
    <submittedName>
        <fullName evidence="1">Uncharacterized protein</fullName>
    </submittedName>
</protein>
<reference evidence="1" key="1">
    <citation type="submission" date="2023-06" db="EMBL/GenBank/DDBJ databases">
        <authorList>
            <consortium name="Lawrence Berkeley National Laboratory"/>
            <person name="Ahrendt S."/>
            <person name="Sahu N."/>
            <person name="Indic B."/>
            <person name="Wong-Bajracharya J."/>
            <person name="Merenyi Z."/>
            <person name="Ke H.-M."/>
            <person name="Monk M."/>
            <person name="Kocsube S."/>
            <person name="Drula E."/>
            <person name="Lipzen A."/>
            <person name="Balint B."/>
            <person name="Henrissat B."/>
            <person name="Andreopoulos B."/>
            <person name="Martin F.M."/>
            <person name="Harder C.B."/>
            <person name="Rigling D."/>
            <person name="Ford K.L."/>
            <person name="Foster G.D."/>
            <person name="Pangilinan J."/>
            <person name="Papanicolaou A."/>
            <person name="Barry K."/>
            <person name="LaButti K."/>
            <person name="Viragh M."/>
            <person name="Koriabine M."/>
            <person name="Yan M."/>
            <person name="Riley R."/>
            <person name="Champramary S."/>
            <person name="Plett K.L."/>
            <person name="Tsai I.J."/>
            <person name="Slot J."/>
            <person name="Sipos G."/>
            <person name="Plett J."/>
            <person name="Nagy L.G."/>
            <person name="Grigoriev I.V."/>
        </authorList>
    </citation>
    <scope>NUCLEOTIDE SEQUENCE</scope>
    <source>
        <strain evidence="1">ICMP 16352</strain>
    </source>
</reference>
<organism evidence="1 2">
    <name type="scientific">Armillaria novae-zelandiae</name>
    <dbReference type="NCBI Taxonomy" id="153914"/>
    <lineage>
        <taxon>Eukaryota</taxon>
        <taxon>Fungi</taxon>
        <taxon>Dikarya</taxon>
        <taxon>Basidiomycota</taxon>
        <taxon>Agaricomycotina</taxon>
        <taxon>Agaricomycetes</taxon>
        <taxon>Agaricomycetidae</taxon>
        <taxon>Agaricales</taxon>
        <taxon>Marasmiineae</taxon>
        <taxon>Physalacriaceae</taxon>
        <taxon>Armillaria</taxon>
    </lineage>
</organism>
<accession>A0AA39NWH5</accession>
<evidence type="ECO:0000313" key="2">
    <source>
        <dbReference type="Proteomes" id="UP001175227"/>
    </source>
</evidence>
<proteinExistence type="predicted"/>
<gene>
    <name evidence="1" type="ORF">IW261DRAFT_1288112</name>
</gene>
<evidence type="ECO:0000313" key="1">
    <source>
        <dbReference type="EMBL" id="KAK0472703.1"/>
    </source>
</evidence>
<dbReference type="Proteomes" id="UP001175227">
    <property type="component" value="Unassembled WGS sequence"/>
</dbReference>
<dbReference type="AlphaFoldDB" id="A0AA39NWH5"/>
<keyword evidence="2" id="KW-1185">Reference proteome</keyword>
<feature type="non-terminal residue" evidence="1">
    <location>
        <position position="164"/>
    </location>
</feature>
<dbReference type="EMBL" id="JAUEPR010000038">
    <property type="protein sequence ID" value="KAK0472703.1"/>
    <property type="molecule type" value="Genomic_DNA"/>
</dbReference>